<dbReference type="InterPro" id="IPR028992">
    <property type="entry name" value="Hedgehog/Intein_dom"/>
</dbReference>
<accession>A0A3A8B697</accession>
<feature type="domain" description="Hedgehog/Intein (Hint)" evidence="2">
    <location>
        <begin position="89"/>
        <end position="203"/>
    </location>
</feature>
<dbReference type="Proteomes" id="UP000281128">
    <property type="component" value="Unassembled WGS sequence"/>
</dbReference>
<dbReference type="OrthoDB" id="7818989at2"/>
<feature type="region of interest" description="Disordered" evidence="1">
    <location>
        <begin position="73"/>
        <end position="93"/>
    </location>
</feature>
<dbReference type="AlphaFoldDB" id="A0A3A8B697"/>
<evidence type="ECO:0000259" key="2">
    <source>
        <dbReference type="Pfam" id="PF13403"/>
    </source>
</evidence>
<evidence type="ECO:0000313" key="4">
    <source>
        <dbReference type="Proteomes" id="UP000281128"/>
    </source>
</evidence>
<organism evidence="3 4">
    <name type="scientific">Roseovarius spongiae</name>
    <dbReference type="NCBI Taxonomy" id="2320272"/>
    <lineage>
        <taxon>Bacteria</taxon>
        <taxon>Pseudomonadati</taxon>
        <taxon>Pseudomonadota</taxon>
        <taxon>Alphaproteobacteria</taxon>
        <taxon>Rhodobacterales</taxon>
        <taxon>Roseobacteraceae</taxon>
        <taxon>Roseovarius</taxon>
    </lineage>
</organism>
<feature type="compositionally biased region" description="Basic residues" evidence="1">
    <location>
        <begin position="76"/>
        <end position="93"/>
    </location>
</feature>
<evidence type="ECO:0000313" key="3">
    <source>
        <dbReference type="EMBL" id="RKF16395.1"/>
    </source>
</evidence>
<dbReference type="EMBL" id="RAPE01000001">
    <property type="protein sequence ID" value="RKF16395.1"/>
    <property type="molecule type" value="Genomic_DNA"/>
</dbReference>
<proteinExistence type="predicted"/>
<evidence type="ECO:0000256" key="1">
    <source>
        <dbReference type="SAM" id="MobiDB-lite"/>
    </source>
</evidence>
<gene>
    <name evidence="3" type="ORF">D6850_02230</name>
</gene>
<keyword evidence="4" id="KW-1185">Reference proteome</keyword>
<comment type="caution">
    <text evidence="3">The sequence shown here is derived from an EMBL/GenBank/DDBJ whole genome shotgun (WGS) entry which is preliminary data.</text>
</comment>
<reference evidence="3 4" key="1">
    <citation type="submission" date="2018-09" db="EMBL/GenBank/DDBJ databases">
        <title>Roseovarius spongiae sp. nov., isolated from a marine sponge.</title>
        <authorList>
            <person name="Zhuang L."/>
            <person name="Luo L."/>
        </authorList>
    </citation>
    <scope>NUCLEOTIDE SEQUENCE [LARGE SCALE GENOMIC DNA]</scope>
    <source>
        <strain evidence="3 4">HN-E21</strain>
    </source>
</reference>
<protein>
    <recommendedName>
        <fullName evidence="2">Hedgehog/Intein (Hint) domain-containing protein</fullName>
    </recommendedName>
</protein>
<dbReference type="Pfam" id="PF13403">
    <property type="entry name" value="Hint_2"/>
    <property type="match status" value="1"/>
</dbReference>
<sequence length="305" mass="34256">MFADRRGRAGNLRRPHKRRECRLHLRDRRRADSGRNLHRAAGARRLRRGQCRWRFVKLRTLLGRHLLCRRNPDRNHARRAGGGKAANRRHHGPRPVLWLRTSRQSLDGAPDDGRPVLISAGALGPGRPHADLVVSPQHRILAGGGQLCEHFAGEALVPAKALTGLPGVRRMRGKREIIWVHFACAAHEIVFANGCMAESLLLGPMVLNGLKQGERRELSRIFGRATRRGAPLNGPPARKLLTVRAAREVVEAEPGARNEYCFPMKQKPGRGLQPPGHLTRWSRVAVRGRISPPRHRRPARNRPAF</sequence>
<name>A0A3A8B697_9RHOB</name>